<sequence length="86" mass="9297">MMGGRGWKMLMMCYPDRERERQRMGINTSSSEGRRDTCAFGCTNGEWPGGYSTPSTNGGWLGCSWGVGVGGDVLCLGSSQTEVCFV</sequence>
<proteinExistence type="predicted"/>
<dbReference type="Proteomes" id="UP001054945">
    <property type="component" value="Unassembled WGS sequence"/>
</dbReference>
<dbReference type="AlphaFoldDB" id="A0AAV4WTD6"/>
<protein>
    <submittedName>
        <fullName evidence="1">Uncharacterized protein</fullName>
    </submittedName>
</protein>
<evidence type="ECO:0000313" key="2">
    <source>
        <dbReference type="Proteomes" id="UP001054945"/>
    </source>
</evidence>
<gene>
    <name evidence="1" type="ORF">CEXT_783571</name>
</gene>
<name>A0AAV4WTD6_CAEEX</name>
<accession>A0AAV4WTD6</accession>
<keyword evidence="2" id="KW-1185">Reference proteome</keyword>
<evidence type="ECO:0000313" key="1">
    <source>
        <dbReference type="EMBL" id="GIY86185.1"/>
    </source>
</evidence>
<organism evidence="1 2">
    <name type="scientific">Caerostris extrusa</name>
    <name type="common">Bark spider</name>
    <name type="synonym">Caerostris bankana</name>
    <dbReference type="NCBI Taxonomy" id="172846"/>
    <lineage>
        <taxon>Eukaryota</taxon>
        <taxon>Metazoa</taxon>
        <taxon>Ecdysozoa</taxon>
        <taxon>Arthropoda</taxon>
        <taxon>Chelicerata</taxon>
        <taxon>Arachnida</taxon>
        <taxon>Araneae</taxon>
        <taxon>Araneomorphae</taxon>
        <taxon>Entelegynae</taxon>
        <taxon>Araneoidea</taxon>
        <taxon>Araneidae</taxon>
        <taxon>Caerostris</taxon>
    </lineage>
</organism>
<reference evidence="1 2" key="1">
    <citation type="submission" date="2021-06" db="EMBL/GenBank/DDBJ databases">
        <title>Caerostris extrusa draft genome.</title>
        <authorList>
            <person name="Kono N."/>
            <person name="Arakawa K."/>
        </authorList>
    </citation>
    <scope>NUCLEOTIDE SEQUENCE [LARGE SCALE GENOMIC DNA]</scope>
</reference>
<dbReference type="EMBL" id="BPLR01016758">
    <property type="protein sequence ID" value="GIY86185.1"/>
    <property type="molecule type" value="Genomic_DNA"/>
</dbReference>
<comment type="caution">
    <text evidence="1">The sequence shown here is derived from an EMBL/GenBank/DDBJ whole genome shotgun (WGS) entry which is preliminary data.</text>
</comment>